<evidence type="ECO:0000256" key="5">
    <source>
        <dbReference type="ARBA" id="ARBA00022989"/>
    </source>
</evidence>
<name>A0A1H3L7G4_9PSEU</name>
<evidence type="ECO:0000256" key="6">
    <source>
        <dbReference type="ARBA" id="ARBA00023136"/>
    </source>
</evidence>
<dbReference type="EMBL" id="FNOK01000030">
    <property type="protein sequence ID" value="SDY59835.1"/>
    <property type="molecule type" value="Genomic_DNA"/>
</dbReference>
<feature type="transmembrane region" description="Helical" evidence="7">
    <location>
        <begin position="447"/>
        <end position="466"/>
    </location>
</feature>
<feature type="transmembrane region" description="Helical" evidence="7">
    <location>
        <begin position="404"/>
        <end position="426"/>
    </location>
</feature>
<evidence type="ECO:0000256" key="3">
    <source>
        <dbReference type="ARBA" id="ARBA00022475"/>
    </source>
</evidence>
<dbReference type="AlphaFoldDB" id="A0A1H3L7G4"/>
<dbReference type="InterPro" id="IPR006707">
    <property type="entry name" value="T7SS_EccD"/>
</dbReference>
<keyword evidence="6 7" id="KW-0472">Membrane</keyword>
<feature type="transmembrane region" description="Helical" evidence="7">
    <location>
        <begin position="178"/>
        <end position="198"/>
    </location>
</feature>
<evidence type="ECO:0000256" key="2">
    <source>
        <dbReference type="ARBA" id="ARBA00006162"/>
    </source>
</evidence>
<dbReference type="InterPro" id="IPR044049">
    <property type="entry name" value="EccD_transm"/>
</dbReference>
<dbReference type="RefSeq" id="WP_093270809.1">
    <property type="nucleotide sequence ID" value="NZ_FNOK01000030.1"/>
</dbReference>
<feature type="transmembrane region" description="Helical" evidence="7">
    <location>
        <begin position="210"/>
        <end position="230"/>
    </location>
</feature>
<gene>
    <name evidence="9" type="ORF">SAMN05216215_103023</name>
</gene>
<keyword evidence="10" id="KW-1185">Reference proteome</keyword>
<dbReference type="STRING" id="418495.SAMN05216215_103023"/>
<feature type="transmembrane region" description="Helical" evidence="7">
    <location>
        <begin position="126"/>
        <end position="146"/>
    </location>
</feature>
<keyword evidence="3" id="KW-1003">Cell membrane</keyword>
<protein>
    <submittedName>
        <fullName evidence="9">Type VII secretion integral membrane protein EccD</fullName>
    </submittedName>
</protein>
<dbReference type="InterPro" id="IPR024962">
    <property type="entry name" value="YukD-like"/>
</dbReference>
<dbReference type="GO" id="GO:0005886">
    <property type="term" value="C:plasma membrane"/>
    <property type="evidence" value="ECO:0007669"/>
    <property type="project" value="UniProtKB-SubCell"/>
</dbReference>
<keyword evidence="4 7" id="KW-0812">Transmembrane</keyword>
<dbReference type="OrthoDB" id="4775372at2"/>
<feature type="transmembrane region" description="Helical" evidence="7">
    <location>
        <begin position="329"/>
        <end position="348"/>
    </location>
</feature>
<feature type="transmembrane region" description="Helical" evidence="7">
    <location>
        <begin position="237"/>
        <end position="257"/>
    </location>
</feature>
<evidence type="ECO:0000256" key="7">
    <source>
        <dbReference type="SAM" id="Phobius"/>
    </source>
</evidence>
<sequence>MTSAQTELCRITVFGPAGRADLAVPVSVPVAGLLPVLLEHTTAASDHVVSGVEVTGERSWVLQRLGEPPFDPEGTADSLEWLEGETFYLRPAVNRLPELAFDDVADGMATAVGRQRDRWRPEFSRWAFLVLGVGTIALMAALAVVAESSATSAITSSVLGVLLAGAAVPISRKTADQALALVLAVPGLVLIGFAGAIVPGGVTAALELRPGSVAVGGLAAAVASAALLGAGRLWSPALPLVPIGVLLAGGCTAFLTMQLHLGLAMASASTAGVCSTIALILLIGVPRLVIRMARLRGPQLPRTAGELQDDVDPLDAELVVERTKNADRYLTVFTVTAAMVFTFGYPALFGAPGWAPTTLGLLVATSSLVRCAGFPSAWQRIALVTAGALGWAQFFLTYGGSLSLGWRIVALSALAVTLIALIFAVLRPPTRRLVPVWVQRAQWTESIVAAATIPVLLQILGVFAWARGLAG</sequence>
<evidence type="ECO:0000256" key="4">
    <source>
        <dbReference type="ARBA" id="ARBA00022692"/>
    </source>
</evidence>
<evidence type="ECO:0000259" key="8">
    <source>
        <dbReference type="Pfam" id="PF19053"/>
    </source>
</evidence>
<dbReference type="Pfam" id="PF19053">
    <property type="entry name" value="EccD"/>
    <property type="match status" value="1"/>
</dbReference>
<dbReference type="Gene3D" id="3.10.20.90">
    <property type="entry name" value="Phosphatidylinositol 3-kinase Catalytic Subunit, Chain A, domain 1"/>
    <property type="match status" value="1"/>
</dbReference>
<feature type="transmembrane region" description="Helical" evidence="7">
    <location>
        <begin position="263"/>
        <end position="285"/>
    </location>
</feature>
<dbReference type="PIRSF" id="PIRSF017804">
    <property type="entry name" value="Secretion_EccD1"/>
    <property type="match status" value="1"/>
</dbReference>
<comment type="similarity">
    <text evidence="2">Belongs to the EccD/Snm4 family.</text>
</comment>
<evidence type="ECO:0000313" key="9">
    <source>
        <dbReference type="EMBL" id="SDY59835.1"/>
    </source>
</evidence>
<dbReference type="Pfam" id="PF08817">
    <property type="entry name" value="YukD"/>
    <property type="match status" value="1"/>
</dbReference>
<organism evidence="9 10">
    <name type="scientific">Saccharopolyspora shandongensis</name>
    <dbReference type="NCBI Taxonomy" id="418495"/>
    <lineage>
        <taxon>Bacteria</taxon>
        <taxon>Bacillati</taxon>
        <taxon>Actinomycetota</taxon>
        <taxon>Actinomycetes</taxon>
        <taxon>Pseudonocardiales</taxon>
        <taxon>Pseudonocardiaceae</taxon>
        <taxon>Saccharopolyspora</taxon>
    </lineage>
</organism>
<comment type="subcellular location">
    <subcellularLocation>
        <location evidence="1">Cell membrane</location>
        <topology evidence="1">Multi-pass membrane protein</topology>
    </subcellularLocation>
</comment>
<evidence type="ECO:0000313" key="10">
    <source>
        <dbReference type="Proteomes" id="UP000199529"/>
    </source>
</evidence>
<keyword evidence="5 7" id="KW-1133">Transmembrane helix</keyword>
<accession>A0A1H3L7G4</accession>
<feature type="transmembrane region" description="Helical" evidence="7">
    <location>
        <begin position="152"/>
        <end position="171"/>
    </location>
</feature>
<dbReference type="NCBIfam" id="TIGR03920">
    <property type="entry name" value="T7SS_EccD"/>
    <property type="match status" value="1"/>
</dbReference>
<evidence type="ECO:0000256" key="1">
    <source>
        <dbReference type="ARBA" id="ARBA00004651"/>
    </source>
</evidence>
<dbReference type="Proteomes" id="UP000199529">
    <property type="component" value="Unassembled WGS sequence"/>
</dbReference>
<feature type="domain" description="EccD-like transmembrane" evidence="8">
    <location>
        <begin position="124"/>
        <end position="469"/>
    </location>
</feature>
<proteinExistence type="inferred from homology"/>
<reference evidence="10" key="1">
    <citation type="submission" date="2016-10" db="EMBL/GenBank/DDBJ databases">
        <authorList>
            <person name="Varghese N."/>
            <person name="Submissions S."/>
        </authorList>
    </citation>
    <scope>NUCLEOTIDE SEQUENCE [LARGE SCALE GENOMIC DNA]</scope>
    <source>
        <strain evidence="10">CGMCC 4.3530</strain>
    </source>
</reference>